<keyword evidence="1" id="KW-0812">Transmembrane</keyword>
<name>A0A1A8T7N0_9GAMM</name>
<keyword evidence="3" id="KW-1185">Reference proteome</keyword>
<keyword evidence="1" id="KW-0472">Membrane</keyword>
<protein>
    <submittedName>
        <fullName evidence="2">Uncharacterized protein</fullName>
    </submittedName>
</protein>
<feature type="transmembrane region" description="Helical" evidence="1">
    <location>
        <begin position="36"/>
        <end position="59"/>
    </location>
</feature>
<evidence type="ECO:0000313" key="3">
    <source>
        <dbReference type="Proteomes" id="UP000092627"/>
    </source>
</evidence>
<evidence type="ECO:0000256" key="1">
    <source>
        <dbReference type="SAM" id="Phobius"/>
    </source>
</evidence>
<dbReference type="EMBL" id="FLOC01000003">
    <property type="protein sequence ID" value="SBS27196.1"/>
    <property type="molecule type" value="Genomic_DNA"/>
</dbReference>
<gene>
    <name evidence="2" type="ORF">MAQ5080_00735</name>
</gene>
<organism evidence="2 3">
    <name type="scientific">Marinomonas aquimarina</name>
    <dbReference type="NCBI Taxonomy" id="295068"/>
    <lineage>
        <taxon>Bacteria</taxon>
        <taxon>Pseudomonadati</taxon>
        <taxon>Pseudomonadota</taxon>
        <taxon>Gammaproteobacteria</taxon>
        <taxon>Oceanospirillales</taxon>
        <taxon>Oceanospirillaceae</taxon>
        <taxon>Marinomonas</taxon>
    </lineage>
</organism>
<dbReference type="RefSeq" id="WP_067207489.1">
    <property type="nucleotide sequence ID" value="NZ_FLOC01000003.1"/>
</dbReference>
<accession>A0A1A8T7N0</accession>
<dbReference type="Proteomes" id="UP000092627">
    <property type="component" value="Unassembled WGS sequence"/>
</dbReference>
<keyword evidence="1" id="KW-1133">Transmembrane helix</keyword>
<reference evidence="2 3" key="1">
    <citation type="submission" date="2016-06" db="EMBL/GenBank/DDBJ databases">
        <authorList>
            <person name="Kjaerup R.B."/>
            <person name="Dalgaard T.S."/>
            <person name="Juul-Madsen H.R."/>
        </authorList>
    </citation>
    <scope>NUCLEOTIDE SEQUENCE [LARGE SCALE GENOMIC DNA]</scope>
    <source>
        <strain evidence="2 3">CECT 5080</strain>
    </source>
</reference>
<dbReference type="AlphaFoldDB" id="A0A1A8T7N0"/>
<evidence type="ECO:0000313" key="2">
    <source>
        <dbReference type="EMBL" id="SBS27196.1"/>
    </source>
</evidence>
<sequence length="60" mass="6189">MEEQAKQDKLQNMLAAVSLVAVVAMLVFGFKTPEMQTTATVSAVIAGSSGAISALIGILH</sequence>
<proteinExistence type="predicted"/>
<feature type="transmembrane region" description="Helical" evidence="1">
    <location>
        <begin position="12"/>
        <end position="30"/>
    </location>
</feature>